<comment type="caution">
    <text evidence="2">The sequence shown here is derived from an EMBL/GenBank/DDBJ whole genome shotgun (WGS) entry which is preliminary data.</text>
</comment>
<name>A0AAW2VUR3_9LAMI</name>
<proteinExistence type="predicted"/>
<organism evidence="2">
    <name type="scientific">Sesamum latifolium</name>
    <dbReference type="NCBI Taxonomy" id="2727402"/>
    <lineage>
        <taxon>Eukaryota</taxon>
        <taxon>Viridiplantae</taxon>
        <taxon>Streptophyta</taxon>
        <taxon>Embryophyta</taxon>
        <taxon>Tracheophyta</taxon>
        <taxon>Spermatophyta</taxon>
        <taxon>Magnoliopsida</taxon>
        <taxon>eudicotyledons</taxon>
        <taxon>Gunneridae</taxon>
        <taxon>Pentapetalae</taxon>
        <taxon>asterids</taxon>
        <taxon>lamiids</taxon>
        <taxon>Lamiales</taxon>
        <taxon>Pedaliaceae</taxon>
        <taxon>Sesamum</taxon>
    </lineage>
</organism>
<feature type="region of interest" description="Disordered" evidence="1">
    <location>
        <begin position="21"/>
        <end position="42"/>
    </location>
</feature>
<protein>
    <submittedName>
        <fullName evidence="2">Uncharacterized protein</fullName>
    </submittedName>
</protein>
<evidence type="ECO:0000256" key="1">
    <source>
        <dbReference type="SAM" id="MobiDB-lite"/>
    </source>
</evidence>
<dbReference type="EMBL" id="JACGWN010000009">
    <property type="protein sequence ID" value="KAL0433042.1"/>
    <property type="molecule type" value="Genomic_DNA"/>
</dbReference>
<sequence>MGSLLWADHSVVQIRVGSLSVGEQTEARQQDHRSNLISRLTVRSSSVGHRQELVNKITSRAQSRGSQVGARLQGHRS</sequence>
<feature type="region of interest" description="Disordered" evidence="1">
    <location>
        <begin position="57"/>
        <end position="77"/>
    </location>
</feature>
<feature type="compositionally biased region" description="Polar residues" evidence="1">
    <location>
        <begin position="57"/>
        <end position="66"/>
    </location>
</feature>
<reference evidence="2" key="1">
    <citation type="submission" date="2020-06" db="EMBL/GenBank/DDBJ databases">
        <authorList>
            <person name="Li T."/>
            <person name="Hu X."/>
            <person name="Zhang T."/>
            <person name="Song X."/>
            <person name="Zhang H."/>
            <person name="Dai N."/>
            <person name="Sheng W."/>
            <person name="Hou X."/>
            <person name="Wei L."/>
        </authorList>
    </citation>
    <scope>NUCLEOTIDE SEQUENCE</scope>
    <source>
        <strain evidence="2">KEN1</strain>
        <tissue evidence="2">Leaf</tissue>
    </source>
</reference>
<gene>
    <name evidence="2" type="ORF">Slati_2638500</name>
</gene>
<accession>A0AAW2VUR3</accession>
<feature type="compositionally biased region" description="Basic and acidic residues" evidence="1">
    <location>
        <begin position="25"/>
        <end position="34"/>
    </location>
</feature>
<dbReference type="AlphaFoldDB" id="A0AAW2VUR3"/>
<evidence type="ECO:0000313" key="2">
    <source>
        <dbReference type="EMBL" id="KAL0433042.1"/>
    </source>
</evidence>
<reference evidence="2" key="2">
    <citation type="journal article" date="2024" name="Plant">
        <title>Genomic evolution and insights into agronomic trait innovations of Sesamum species.</title>
        <authorList>
            <person name="Miao H."/>
            <person name="Wang L."/>
            <person name="Qu L."/>
            <person name="Liu H."/>
            <person name="Sun Y."/>
            <person name="Le M."/>
            <person name="Wang Q."/>
            <person name="Wei S."/>
            <person name="Zheng Y."/>
            <person name="Lin W."/>
            <person name="Duan Y."/>
            <person name="Cao H."/>
            <person name="Xiong S."/>
            <person name="Wang X."/>
            <person name="Wei L."/>
            <person name="Li C."/>
            <person name="Ma Q."/>
            <person name="Ju M."/>
            <person name="Zhao R."/>
            <person name="Li G."/>
            <person name="Mu C."/>
            <person name="Tian Q."/>
            <person name="Mei H."/>
            <person name="Zhang T."/>
            <person name="Gao T."/>
            <person name="Zhang H."/>
        </authorList>
    </citation>
    <scope>NUCLEOTIDE SEQUENCE</scope>
    <source>
        <strain evidence="2">KEN1</strain>
    </source>
</reference>